<gene>
    <name evidence="8" type="ORF">SAMN04490247_1591</name>
</gene>
<dbReference type="Proteomes" id="UP000199225">
    <property type="component" value="Unassembled WGS sequence"/>
</dbReference>
<evidence type="ECO:0000256" key="5">
    <source>
        <dbReference type="ARBA" id="ARBA00023136"/>
    </source>
</evidence>
<keyword evidence="4 6" id="KW-1133">Transmembrane helix</keyword>
<proteinExistence type="inferred from homology"/>
<dbReference type="GO" id="GO:0016020">
    <property type="term" value="C:membrane"/>
    <property type="evidence" value="ECO:0007669"/>
    <property type="project" value="UniProtKB-SubCell"/>
</dbReference>
<protein>
    <submittedName>
        <fullName evidence="8">Cytochrome c-type biogenesis protein</fullName>
    </submittedName>
</protein>
<feature type="transmembrane region" description="Helical" evidence="6">
    <location>
        <begin position="54"/>
        <end position="78"/>
    </location>
</feature>
<dbReference type="EMBL" id="FNEV01000004">
    <property type="protein sequence ID" value="SDJ34158.1"/>
    <property type="molecule type" value="Genomic_DNA"/>
</dbReference>
<evidence type="ECO:0000256" key="6">
    <source>
        <dbReference type="SAM" id="Phobius"/>
    </source>
</evidence>
<evidence type="ECO:0000256" key="4">
    <source>
        <dbReference type="ARBA" id="ARBA00022989"/>
    </source>
</evidence>
<dbReference type="GO" id="GO:0017004">
    <property type="term" value="P:cytochrome complex assembly"/>
    <property type="evidence" value="ECO:0007669"/>
    <property type="project" value="InterPro"/>
</dbReference>
<dbReference type="InterPro" id="IPR051790">
    <property type="entry name" value="Cytochrome_c-biogenesis_DsbD"/>
</dbReference>
<sequence length="254" mass="27621">MEADVTFWLAFGAGVLSFLSPCTLPIFPAYLSYITGMSVKDIQDQKNPQIRKKVLLHSVFFLIGVASIFLSLGFGASLAGQWMQGVLTGDSGVFLQRIAGVFIIVMGLFVAGWINFTWLMKEKRFSVKPKKALGYTGSVFTGVGFAAGWTPCIGPIFGSILVLAASNPAQGMIYSVFYVLGFAVPFLLFSFFVGSARTVVRYSQVFMKVGGSLMVVMGVLLYTGQLTKISNMLLRMVQDTWFSNLGTILFGGIL</sequence>
<comment type="similarity">
    <text evidence="2">Belongs to the DsbD family.</text>
</comment>
<dbReference type="AlphaFoldDB" id="A0A1G8SY70"/>
<dbReference type="Pfam" id="PF02683">
    <property type="entry name" value="DsbD_TM"/>
    <property type="match status" value="1"/>
</dbReference>
<evidence type="ECO:0000256" key="1">
    <source>
        <dbReference type="ARBA" id="ARBA00004141"/>
    </source>
</evidence>
<feature type="transmembrane region" description="Helical" evidence="6">
    <location>
        <begin position="98"/>
        <end position="120"/>
    </location>
</feature>
<dbReference type="PANTHER" id="PTHR31272">
    <property type="entry name" value="CYTOCHROME C-TYPE BIOGENESIS PROTEIN HI_1454-RELATED"/>
    <property type="match status" value="1"/>
</dbReference>
<name>A0A1G8SY70_9BACI</name>
<feature type="domain" description="Cytochrome C biogenesis protein transmembrane" evidence="7">
    <location>
        <begin position="8"/>
        <end position="217"/>
    </location>
</feature>
<evidence type="ECO:0000313" key="8">
    <source>
        <dbReference type="EMBL" id="SDJ34158.1"/>
    </source>
</evidence>
<keyword evidence="5 6" id="KW-0472">Membrane</keyword>
<feature type="transmembrane region" description="Helical" evidence="6">
    <location>
        <begin position="6"/>
        <end position="33"/>
    </location>
</feature>
<dbReference type="STRING" id="86666.SAMN04490247_1591"/>
<evidence type="ECO:0000256" key="2">
    <source>
        <dbReference type="ARBA" id="ARBA00006143"/>
    </source>
</evidence>
<reference evidence="9" key="1">
    <citation type="submission" date="2016-10" db="EMBL/GenBank/DDBJ databases">
        <authorList>
            <person name="Varghese N."/>
            <person name="Submissions S."/>
        </authorList>
    </citation>
    <scope>NUCLEOTIDE SEQUENCE [LARGE SCALE GENOMIC DNA]</scope>
    <source>
        <strain evidence="9">DSM 4771</strain>
    </source>
</reference>
<feature type="transmembrane region" description="Helical" evidence="6">
    <location>
        <begin position="171"/>
        <end position="193"/>
    </location>
</feature>
<dbReference type="OrthoDB" id="9803065at2"/>
<dbReference type="RefSeq" id="WP_093193341.1">
    <property type="nucleotide sequence ID" value="NZ_FNEV01000004.1"/>
</dbReference>
<organism evidence="8 9">
    <name type="scientific">Salimicrobium halophilum</name>
    <dbReference type="NCBI Taxonomy" id="86666"/>
    <lineage>
        <taxon>Bacteria</taxon>
        <taxon>Bacillati</taxon>
        <taxon>Bacillota</taxon>
        <taxon>Bacilli</taxon>
        <taxon>Bacillales</taxon>
        <taxon>Bacillaceae</taxon>
        <taxon>Salimicrobium</taxon>
    </lineage>
</organism>
<keyword evidence="9" id="KW-1185">Reference proteome</keyword>
<dbReference type="InterPro" id="IPR003834">
    <property type="entry name" value="Cyt_c_assmbl_TM_dom"/>
</dbReference>
<comment type="subcellular location">
    <subcellularLocation>
        <location evidence="1">Membrane</location>
        <topology evidence="1">Multi-pass membrane protein</topology>
    </subcellularLocation>
</comment>
<feature type="transmembrane region" description="Helical" evidence="6">
    <location>
        <begin position="132"/>
        <end position="165"/>
    </location>
</feature>
<evidence type="ECO:0000259" key="7">
    <source>
        <dbReference type="Pfam" id="PF02683"/>
    </source>
</evidence>
<evidence type="ECO:0000313" key="9">
    <source>
        <dbReference type="Proteomes" id="UP000199225"/>
    </source>
</evidence>
<accession>A0A1G8SY70</accession>
<evidence type="ECO:0000256" key="3">
    <source>
        <dbReference type="ARBA" id="ARBA00022692"/>
    </source>
</evidence>
<keyword evidence="3 6" id="KW-0812">Transmembrane</keyword>
<dbReference type="PANTHER" id="PTHR31272:SF4">
    <property type="entry name" value="CYTOCHROME C-TYPE BIOGENESIS PROTEIN HI_1454-RELATED"/>
    <property type="match status" value="1"/>
</dbReference>
<feature type="transmembrane region" description="Helical" evidence="6">
    <location>
        <begin position="205"/>
        <end position="224"/>
    </location>
</feature>